<protein>
    <recommendedName>
        <fullName evidence="4">MIF4G domain-containing protein</fullName>
    </recommendedName>
</protein>
<sequence length="763" mass="82874">MAGPSASGQSRLGPRTPKTTTTTIATTASTTTRQKASTTTACDHDNDCAATTTKTSICLPSATSRTTTYHYSAPVSSGPTNKDYYTVASFTETHSVTTHNFGDGGERRGGPRAGNGGFASIDDPSSAAAFGGVHIVGTGFAAGAKRLPLEAGSAAANGTNHPSERVNITGVTTITTLTTVAYNSLAVGHSGSDDGERGANGGHEGESDATIGGNPNQAMIEVCEYANDHITNCTNTTEIDRQQAHSNATGRDSHNIDNDYFDCAASNSSGGSIVTESVYGHGSIGVSQNDSAASAARQRPTVTQQLHQQQPFNHSRNRHLFDSSSAAATAAANATPAGVAVAPAAPVPTPATTSSTPSAPSTTKVVWRRREQQDATSTEGSLRAMLNKLAPSQNSLDSLATQVAGHLLEDEVPEELARQLVDRAQLEPIYAATYARLCSVLVRVRSGYVFYKHLMARCRSTYAQGVRALIAEPMETCDDSENNHVVTSTSTNRNHSGLFPNVQHQQRVQHQVHLYPSQMTSQRHYPVPIQQPLQHQQQQGQLLHRHHPYSLPQLQQNQRNVYFHHNKQQHHLQQLQSASVIHQVNHQSLSTMYQDTSLREAVSSSGSSSHNNSYRNRTMSNDESNSVCSNNYPTSGDLQRHRLKALVVFLCHLFIENQLTFDRLYDDYLKLLEVYLPGNDIALECVCSALSCAGQAMESAQPQWVLNIVHQLQAALRPLHDQRKLRMIFMVQDLVEMHQRNWQPRESSALTSAQRMPRDQAEP</sequence>
<feature type="compositionally biased region" description="Polar residues" evidence="1">
    <location>
        <begin position="618"/>
        <end position="627"/>
    </location>
</feature>
<organism evidence="2 3">
    <name type="scientific">Varroa destructor</name>
    <name type="common">Honeybee mite</name>
    <dbReference type="NCBI Taxonomy" id="109461"/>
    <lineage>
        <taxon>Eukaryota</taxon>
        <taxon>Metazoa</taxon>
        <taxon>Ecdysozoa</taxon>
        <taxon>Arthropoda</taxon>
        <taxon>Chelicerata</taxon>
        <taxon>Arachnida</taxon>
        <taxon>Acari</taxon>
        <taxon>Parasitiformes</taxon>
        <taxon>Mesostigmata</taxon>
        <taxon>Gamasina</taxon>
        <taxon>Dermanyssoidea</taxon>
        <taxon>Varroidae</taxon>
        <taxon>Varroa</taxon>
    </lineage>
</organism>
<dbReference type="AlphaFoldDB" id="A0A7M7MA38"/>
<feature type="compositionally biased region" description="Low complexity" evidence="1">
    <location>
        <begin position="345"/>
        <end position="363"/>
    </location>
</feature>
<dbReference type="SUPFAM" id="SSF48371">
    <property type="entry name" value="ARM repeat"/>
    <property type="match status" value="2"/>
</dbReference>
<feature type="compositionally biased region" description="Polar residues" evidence="1">
    <location>
        <begin position="300"/>
        <end position="314"/>
    </location>
</feature>
<feature type="region of interest" description="Disordered" evidence="1">
    <location>
        <begin position="596"/>
        <end position="627"/>
    </location>
</feature>
<feature type="region of interest" description="Disordered" evidence="1">
    <location>
        <begin position="287"/>
        <end position="316"/>
    </location>
</feature>
<dbReference type="RefSeq" id="XP_022647071.1">
    <property type="nucleotide sequence ID" value="XM_022791336.1"/>
</dbReference>
<dbReference type="Proteomes" id="UP000594260">
    <property type="component" value="Unplaced"/>
</dbReference>
<feature type="compositionally biased region" description="Polar residues" evidence="1">
    <location>
        <begin position="1"/>
        <end position="10"/>
    </location>
</feature>
<name>A0A7M7MA38_VARDE</name>
<feature type="region of interest" description="Disordered" evidence="1">
    <location>
        <begin position="188"/>
        <end position="214"/>
    </location>
</feature>
<keyword evidence="3" id="KW-1185">Reference proteome</keyword>
<dbReference type="GeneID" id="111244340"/>
<feature type="region of interest" description="Disordered" evidence="1">
    <location>
        <begin position="345"/>
        <end position="366"/>
    </location>
</feature>
<dbReference type="InParanoid" id="A0A7M7MA38"/>
<proteinExistence type="predicted"/>
<dbReference type="EnsemblMetazoa" id="XM_022791336">
    <property type="protein sequence ID" value="XP_022647071"/>
    <property type="gene ID" value="LOC111244340"/>
</dbReference>
<feature type="region of interest" description="Disordered" evidence="1">
    <location>
        <begin position="1"/>
        <end position="32"/>
    </location>
</feature>
<dbReference type="InterPro" id="IPR016024">
    <property type="entry name" value="ARM-type_fold"/>
</dbReference>
<accession>A0A7M7MA38</accession>
<feature type="region of interest" description="Disordered" evidence="1">
    <location>
        <begin position="96"/>
        <end position="120"/>
    </location>
</feature>
<dbReference type="KEGG" id="vde:111244340"/>
<dbReference type="OrthoDB" id="514777at2759"/>
<evidence type="ECO:0008006" key="4">
    <source>
        <dbReference type="Google" id="ProtNLM"/>
    </source>
</evidence>
<dbReference type="Gene3D" id="1.25.40.180">
    <property type="match status" value="2"/>
</dbReference>
<evidence type="ECO:0000256" key="1">
    <source>
        <dbReference type="SAM" id="MobiDB-lite"/>
    </source>
</evidence>
<feature type="compositionally biased region" description="Low complexity" evidence="1">
    <location>
        <begin position="14"/>
        <end position="32"/>
    </location>
</feature>
<evidence type="ECO:0000313" key="3">
    <source>
        <dbReference type="Proteomes" id="UP000594260"/>
    </source>
</evidence>
<feature type="compositionally biased region" description="Low complexity" evidence="1">
    <location>
        <begin position="599"/>
        <end position="617"/>
    </location>
</feature>
<reference evidence="2" key="1">
    <citation type="submission" date="2021-01" db="UniProtKB">
        <authorList>
            <consortium name="EnsemblMetazoa"/>
        </authorList>
    </citation>
    <scope>IDENTIFICATION</scope>
</reference>
<evidence type="ECO:0000313" key="2">
    <source>
        <dbReference type="EnsemblMetazoa" id="XP_022647071"/>
    </source>
</evidence>